<dbReference type="InterPro" id="IPR036890">
    <property type="entry name" value="HATPase_C_sf"/>
</dbReference>
<dbReference type="STRING" id="660521.SAMN04487949_1992"/>
<accession>A0A1G9U1Y9</accession>
<dbReference type="Pfam" id="PF00512">
    <property type="entry name" value="HisKA"/>
    <property type="match status" value="1"/>
</dbReference>
<dbReference type="Pfam" id="PF08448">
    <property type="entry name" value="PAS_4"/>
    <property type="match status" value="1"/>
</dbReference>
<dbReference type="InterPro" id="IPR003661">
    <property type="entry name" value="HisK_dim/P_dom"/>
</dbReference>
<evidence type="ECO:0000259" key="8">
    <source>
        <dbReference type="PROSITE" id="PS50110"/>
    </source>
</evidence>
<dbReference type="EMBL" id="FNHL01000002">
    <property type="protein sequence ID" value="SDM53555.1"/>
    <property type="molecule type" value="Genomic_DNA"/>
</dbReference>
<gene>
    <name evidence="9" type="ORF">SAMN04487949_1992</name>
</gene>
<keyword evidence="10" id="KW-1185">Reference proteome</keyword>
<evidence type="ECO:0000256" key="3">
    <source>
        <dbReference type="ARBA" id="ARBA00022679"/>
    </source>
</evidence>
<dbReference type="Gene3D" id="1.10.287.130">
    <property type="match status" value="1"/>
</dbReference>
<dbReference type="InterPro" id="IPR035965">
    <property type="entry name" value="PAS-like_dom_sf"/>
</dbReference>
<dbReference type="PANTHER" id="PTHR43711">
    <property type="entry name" value="TWO-COMPONENT HISTIDINE KINASE"/>
    <property type="match status" value="1"/>
</dbReference>
<dbReference type="Proteomes" id="UP000199451">
    <property type="component" value="Unassembled WGS sequence"/>
</dbReference>
<comment type="catalytic activity">
    <reaction evidence="1">
        <text>ATP + protein L-histidine = ADP + protein N-phospho-L-histidine.</text>
        <dbReference type="EC" id="2.7.13.3"/>
    </reaction>
</comment>
<dbReference type="InterPro" id="IPR011006">
    <property type="entry name" value="CheY-like_superfamily"/>
</dbReference>
<dbReference type="InterPro" id="IPR001789">
    <property type="entry name" value="Sig_transdc_resp-reg_receiver"/>
</dbReference>
<feature type="domain" description="Histidine kinase" evidence="7">
    <location>
        <begin position="289"/>
        <end position="475"/>
    </location>
</feature>
<evidence type="ECO:0000256" key="1">
    <source>
        <dbReference type="ARBA" id="ARBA00000085"/>
    </source>
</evidence>
<evidence type="ECO:0000256" key="5">
    <source>
        <dbReference type="ARBA" id="ARBA00023012"/>
    </source>
</evidence>
<dbReference type="Gene3D" id="3.30.450.20">
    <property type="entry name" value="PAS domain"/>
    <property type="match status" value="1"/>
</dbReference>
<dbReference type="SUPFAM" id="SSF52172">
    <property type="entry name" value="CheY-like"/>
    <property type="match status" value="1"/>
</dbReference>
<feature type="domain" description="Response regulatory" evidence="8">
    <location>
        <begin position="6"/>
        <end position="127"/>
    </location>
</feature>
<dbReference type="Pfam" id="PF02518">
    <property type="entry name" value="HATPase_c"/>
    <property type="match status" value="1"/>
</dbReference>
<evidence type="ECO:0000256" key="6">
    <source>
        <dbReference type="PROSITE-ProRule" id="PRU00169"/>
    </source>
</evidence>
<dbReference type="RefSeq" id="WP_089697231.1">
    <property type="nucleotide sequence ID" value="NZ_FNHL01000002.1"/>
</dbReference>
<dbReference type="AlphaFoldDB" id="A0A1G9U1Y9"/>
<dbReference type="InterPro" id="IPR036097">
    <property type="entry name" value="HisK_dim/P_sf"/>
</dbReference>
<dbReference type="EC" id="2.7.13.3" evidence="2"/>
<dbReference type="Gene3D" id="3.30.565.10">
    <property type="entry name" value="Histidine kinase-like ATPase, C-terminal domain"/>
    <property type="match status" value="1"/>
</dbReference>
<dbReference type="CDD" id="cd00082">
    <property type="entry name" value="HisKA"/>
    <property type="match status" value="1"/>
</dbReference>
<evidence type="ECO:0000259" key="7">
    <source>
        <dbReference type="PROSITE" id="PS50109"/>
    </source>
</evidence>
<dbReference type="CDD" id="cd00156">
    <property type="entry name" value="REC"/>
    <property type="match status" value="1"/>
</dbReference>
<dbReference type="GO" id="GO:0000155">
    <property type="term" value="F:phosphorelay sensor kinase activity"/>
    <property type="evidence" value="ECO:0007669"/>
    <property type="project" value="InterPro"/>
</dbReference>
<sequence length="481" mass="52147">MALDVRVLVVDGDPESRTRTATALSRDGGVTATAVDSTEAALARFERVDDTDETAVDCLVTSHQPPDVDGFALLAELAHHGNRTPVVFYPRDGSETLAGEAFAAGAAGYVPNRESEASHETLVERVRDSVADAREKRPEGGAGDANGQEFAYYRALVEGVMDGAHIIDEDGERVFFNGRSADVHGIDTERLQREAPEIFVEEGIMDAADLESYDAVVQQLLDGERESARVEMDLQLPDIGNRTTETRLTRLDTDDLRGVAATTRDVTDRVATERELETRNRRLANLARFFSHDLRNPLNVASGYATLARETGDSEHFDKLDTALSRMDRLVDDLLFLTTRDASDLDRTRLSLASVAERAWTSVDTADATLTVESDRDVEANEGSLLRLFENVVRNAVTHGGEMVAVTVRDTDDGFAVDDDGPGFPPEPRQLLDVGVSGGDSTGLGLSIVEEVAEAHGWTLALEASPDGGARLRFSGVDTDE</sequence>
<dbReference type="PROSITE" id="PS50110">
    <property type="entry name" value="RESPONSE_REGULATORY"/>
    <property type="match status" value="1"/>
</dbReference>
<dbReference type="PANTHER" id="PTHR43711:SF1">
    <property type="entry name" value="HISTIDINE KINASE 1"/>
    <property type="match status" value="1"/>
</dbReference>
<evidence type="ECO:0000313" key="9">
    <source>
        <dbReference type="EMBL" id="SDM53555.1"/>
    </source>
</evidence>
<keyword evidence="5" id="KW-0902">Two-component regulatory system</keyword>
<dbReference type="Gene3D" id="3.40.50.2300">
    <property type="match status" value="1"/>
</dbReference>
<dbReference type="SUPFAM" id="SSF55785">
    <property type="entry name" value="PYP-like sensor domain (PAS domain)"/>
    <property type="match status" value="1"/>
</dbReference>
<dbReference type="OrthoDB" id="342253at2157"/>
<dbReference type="NCBIfam" id="TIGR00229">
    <property type="entry name" value="sensory_box"/>
    <property type="match status" value="1"/>
</dbReference>
<dbReference type="InterPro" id="IPR005467">
    <property type="entry name" value="His_kinase_dom"/>
</dbReference>
<dbReference type="SMART" id="SM00387">
    <property type="entry name" value="HATPase_c"/>
    <property type="match status" value="1"/>
</dbReference>
<dbReference type="SMART" id="SM00388">
    <property type="entry name" value="HisKA"/>
    <property type="match status" value="1"/>
</dbReference>
<dbReference type="SUPFAM" id="SSF55874">
    <property type="entry name" value="ATPase domain of HSP90 chaperone/DNA topoisomerase II/histidine kinase"/>
    <property type="match status" value="1"/>
</dbReference>
<reference evidence="10" key="1">
    <citation type="submission" date="2016-10" db="EMBL/GenBank/DDBJ databases">
        <authorList>
            <person name="Varghese N."/>
            <person name="Submissions S."/>
        </authorList>
    </citation>
    <scope>NUCLEOTIDE SEQUENCE [LARGE SCALE GENOMIC DNA]</scope>
    <source>
        <strain evidence="10">CGMCC 1.10119</strain>
    </source>
</reference>
<dbReference type="Pfam" id="PF00072">
    <property type="entry name" value="Response_reg"/>
    <property type="match status" value="1"/>
</dbReference>
<keyword evidence="3" id="KW-0808">Transferase</keyword>
<protein>
    <recommendedName>
        <fullName evidence="2">histidine kinase</fullName>
        <ecNumber evidence="2">2.7.13.3</ecNumber>
    </recommendedName>
</protein>
<organism evidence="9 10">
    <name type="scientific">Halogranum gelatinilyticum</name>
    <dbReference type="NCBI Taxonomy" id="660521"/>
    <lineage>
        <taxon>Archaea</taxon>
        <taxon>Methanobacteriati</taxon>
        <taxon>Methanobacteriota</taxon>
        <taxon>Stenosarchaea group</taxon>
        <taxon>Halobacteria</taxon>
        <taxon>Halobacteriales</taxon>
        <taxon>Haloferacaceae</taxon>
    </lineage>
</organism>
<dbReference type="SUPFAM" id="SSF47384">
    <property type="entry name" value="Homodimeric domain of signal transducing histidine kinase"/>
    <property type="match status" value="1"/>
</dbReference>
<dbReference type="InterPro" id="IPR050736">
    <property type="entry name" value="Sensor_HK_Regulatory"/>
</dbReference>
<dbReference type="PROSITE" id="PS50109">
    <property type="entry name" value="HIS_KIN"/>
    <property type="match status" value="1"/>
</dbReference>
<dbReference type="SMART" id="SM00448">
    <property type="entry name" value="REC"/>
    <property type="match status" value="1"/>
</dbReference>
<proteinExistence type="predicted"/>
<name>A0A1G9U1Y9_9EURY</name>
<dbReference type="InterPro" id="IPR013656">
    <property type="entry name" value="PAS_4"/>
</dbReference>
<dbReference type="InterPro" id="IPR000014">
    <property type="entry name" value="PAS"/>
</dbReference>
<comment type="caution">
    <text evidence="6">Lacks conserved residue(s) required for the propagation of feature annotation.</text>
</comment>
<evidence type="ECO:0000313" key="10">
    <source>
        <dbReference type="Proteomes" id="UP000199451"/>
    </source>
</evidence>
<evidence type="ECO:0000256" key="4">
    <source>
        <dbReference type="ARBA" id="ARBA00022777"/>
    </source>
</evidence>
<keyword evidence="4" id="KW-0418">Kinase</keyword>
<evidence type="ECO:0000256" key="2">
    <source>
        <dbReference type="ARBA" id="ARBA00012438"/>
    </source>
</evidence>
<dbReference type="InterPro" id="IPR003594">
    <property type="entry name" value="HATPase_dom"/>
</dbReference>